<evidence type="ECO:0000256" key="1">
    <source>
        <dbReference type="SAM" id="Phobius"/>
    </source>
</evidence>
<feature type="transmembrane region" description="Helical" evidence="1">
    <location>
        <begin position="216"/>
        <end position="240"/>
    </location>
</feature>
<keyword evidence="1" id="KW-0472">Membrane</keyword>
<evidence type="ECO:0000256" key="2">
    <source>
        <dbReference type="SAM" id="SignalP"/>
    </source>
</evidence>
<dbReference type="Proteomes" id="UP000031516">
    <property type="component" value="Unassembled WGS sequence"/>
</dbReference>
<dbReference type="AlphaFoldDB" id="A0A0A8L6A8"/>
<name>A0A0A8L6A8_9SACH</name>
<protein>
    <submittedName>
        <fullName evidence="3">WGS project CCBQ000000000 data, contig 00017</fullName>
    </submittedName>
</protein>
<keyword evidence="1" id="KW-1133">Transmembrane helix</keyword>
<evidence type="ECO:0000313" key="3">
    <source>
        <dbReference type="EMBL" id="CDO94606.1"/>
    </source>
</evidence>
<dbReference type="EMBL" id="CCBQ010000038">
    <property type="protein sequence ID" value="CDO94606.1"/>
    <property type="molecule type" value="Genomic_DNA"/>
</dbReference>
<proteinExistence type="predicted"/>
<feature type="signal peptide" evidence="2">
    <location>
        <begin position="1"/>
        <end position="17"/>
    </location>
</feature>
<sequence>MLIQLTFLLLLIGSVVSESVKLPISSNRLEFDLWPYKKWEVDASSDASRYRTCFNMSTPIRAKDLQFILEIEEFTKWKVNVDRFGPTTSSRGKQIVNMEVYDEEQNLVQSIHGLENGETVLHLSVFERQNFQFCLINLSTDSSWNSIDTVKQVSISITSNSLISKQKWNLITEGDLELLHDSRETLFSLVSADSGQELRGLDVEHRNLNESTYNVLLVKFISLLILLGVGHLVVIPFILYRILSRSHTLKNANKFKAKR</sequence>
<evidence type="ECO:0000313" key="4">
    <source>
        <dbReference type="Proteomes" id="UP000031516"/>
    </source>
</evidence>
<reference evidence="3 4" key="1">
    <citation type="submission" date="2014-03" db="EMBL/GenBank/DDBJ databases">
        <title>The genome of Kluyveromyces dobzhanskii.</title>
        <authorList>
            <person name="Nystedt B."/>
            <person name="Astrom S."/>
        </authorList>
    </citation>
    <scope>NUCLEOTIDE SEQUENCE [LARGE SCALE GENOMIC DNA]</scope>
    <source>
        <strain evidence="3 4">CBS 2104</strain>
    </source>
</reference>
<dbReference type="OrthoDB" id="4063755at2759"/>
<keyword evidence="4" id="KW-1185">Reference proteome</keyword>
<keyword evidence="1" id="KW-0812">Transmembrane</keyword>
<organism evidence="3 4">
    <name type="scientific">Kluyveromyces dobzhanskii CBS 2104</name>
    <dbReference type="NCBI Taxonomy" id="1427455"/>
    <lineage>
        <taxon>Eukaryota</taxon>
        <taxon>Fungi</taxon>
        <taxon>Dikarya</taxon>
        <taxon>Ascomycota</taxon>
        <taxon>Saccharomycotina</taxon>
        <taxon>Saccharomycetes</taxon>
        <taxon>Saccharomycetales</taxon>
        <taxon>Saccharomycetaceae</taxon>
        <taxon>Kluyveromyces</taxon>
    </lineage>
</organism>
<gene>
    <name evidence="3" type="ORF">KLDO_g2865</name>
</gene>
<accession>A0A0A8L6A8</accession>
<comment type="caution">
    <text evidence="3">The sequence shown here is derived from an EMBL/GenBank/DDBJ whole genome shotgun (WGS) entry which is preliminary data.</text>
</comment>
<keyword evidence="2" id="KW-0732">Signal</keyword>
<feature type="chain" id="PRO_5002038212" evidence="2">
    <location>
        <begin position="18"/>
        <end position="259"/>
    </location>
</feature>